<dbReference type="EMBL" id="FOKI01000035">
    <property type="protein sequence ID" value="SFB36708.1"/>
    <property type="molecule type" value="Genomic_DNA"/>
</dbReference>
<evidence type="ECO:0000256" key="11">
    <source>
        <dbReference type="PIRSR" id="PIRSR001399-3"/>
    </source>
</evidence>
<gene>
    <name evidence="8" type="primary">aroQ</name>
    <name evidence="12" type="ORF">SAMN04488528_103527</name>
</gene>
<name>A0A1I1AJM8_9CLOT</name>
<evidence type="ECO:0000256" key="2">
    <source>
        <dbReference type="ARBA" id="ARBA00004902"/>
    </source>
</evidence>
<feature type="binding site" evidence="8 10">
    <location>
        <position position="111"/>
    </location>
    <ligand>
        <name>substrate</name>
    </ligand>
</feature>
<dbReference type="UniPathway" id="UPA00053">
    <property type="reaction ID" value="UER00086"/>
</dbReference>
<dbReference type="PIRSF" id="PIRSF001399">
    <property type="entry name" value="DHquinase_II"/>
    <property type="match status" value="1"/>
</dbReference>
<keyword evidence="7 8" id="KW-0456">Lyase</keyword>
<evidence type="ECO:0000256" key="6">
    <source>
        <dbReference type="ARBA" id="ARBA00023141"/>
    </source>
</evidence>
<organism evidence="12 13">
    <name type="scientific">Clostridium frigidicarnis</name>
    <dbReference type="NCBI Taxonomy" id="84698"/>
    <lineage>
        <taxon>Bacteria</taxon>
        <taxon>Bacillati</taxon>
        <taxon>Bacillota</taxon>
        <taxon>Clostridia</taxon>
        <taxon>Eubacteriales</taxon>
        <taxon>Clostridiaceae</taxon>
        <taxon>Clostridium</taxon>
    </lineage>
</organism>
<dbReference type="PANTHER" id="PTHR21272">
    <property type="entry name" value="CATABOLIC 3-DEHYDROQUINASE"/>
    <property type="match status" value="1"/>
</dbReference>
<keyword evidence="13" id="KW-1185">Reference proteome</keyword>
<dbReference type="NCBIfam" id="NF003806">
    <property type="entry name" value="PRK05395.1-3"/>
    <property type="match status" value="1"/>
</dbReference>
<evidence type="ECO:0000313" key="12">
    <source>
        <dbReference type="EMBL" id="SFB36708.1"/>
    </source>
</evidence>
<dbReference type="Proteomes" id="UP000198619">
    <property type="component" value="Unassembled WGS sequence"/>
</dbReference>
<sequence length="144" mass="16377">MKIMVINGPNLNMLGIREKNIYGTKSYDGICNEIKIKAEEKNHDIDIFQSNIEGEIINLIHKAYFEKYDGIIINPGAYTHYSIAIYDALKSIDIKVIEVHLSNIHQREEFRHKSVTAPACIGQICGFGHYGYILAIDALENYTD</sequence>
<dbReference type="CDD" id="cd00466">
    <property type="entry name" value="DHQase_II"/>
    <property type="match status" value="1"/>
</dbReference>
<feature type="binding site" evidence="8 10">
    <location>
        <position position="74"/>
    </location>
    <ligand>
        <name>substrate</name>
    </ligand>
</feature>
<dbReference type="GO" id="GO:0003855">
    <property type="term" value="F:3-dehydroquinate dehydratase activity"/>
    <property type="evidence" value="ECO:0007669"/>
    <property type="project" value="UniProtKB-UniRule"/>
</dbReference>
<dbReference type="Gene3D" id="3.40.50.9100">
    <property type="entry name" value="Dehydroquinase, class II"/>
    <property type="match status" value="1"/>
</dbReference>
<dbReference type="PROSITE" id="PS01029">
    <property type="entry name" value="DEHYDROQUINASE_II"/>
    <property type="match status" value="1"/>
</dbReference>
<dbReference type="GO" id="GO:0009073">
    <property type="term" value="P:aromatic amino acid family biosynthetic process"/>
    <property type="evidence" value="ECO:0007669"/>
    <property type="project" value="UniProtKB-KW"/>
</dbReference>
<reference evidence="12 13" key="1">
    <citation type="submission" date="2016-10" db="EMBL/GenBank/DDBJ databases">
        <authorList>
            <person name="de Groot N.N."/>
        </authorList>
    </citation>
    <scope>NUCLEOTIDE SEQUENCE [LARGE SCALE GENOMIC DNA]</scope>
    <source>
        <strain evidence="12 13">DSM 12271</strain>
    </source>
</reference>
<dbReference type="RefSeq" id="WP_090042691.1">
    <property type="nucleotide sequence ID" value="NZ_FOKI01000035.1"/>
</dbReference>
<evidence type="ECO:0000256" key="8">
    <source>
        <dbReference type="HAMAP-Rule" id="MF_00169"/>
    </source>
</evidence>
<comment type="similarity">
    <text evidence="3 8">Belongs to the type-II 3-dehydroquinase family.</text>
</comment>
<dbReference type="InterPro" id="IPR018509">
    <property type="entry name" value="DHquinase_II_CS"/>
</dbReference>
<dbReference type="GO" id="GO:0008652">
    <property type="term" value="P:amino acid biosynthetic process"/>
    <property type="evidence" value="ECO:0007669"/>
    <property type="project" value="UniProtKB-KW"/>
</dbReference>
<keyword evidence="6 8" id="KW-0057">Aromatic amino acid biosynthesis</keyword>
<dbReference type="HAMAP" id="MF_00169">
    <property type="entry name" value="AroQ"/>
    <property type="match status" value="1"/>
</dbReference>
<comment type="pathway">
    <text evidence="2 8">Metabolic intermediate biosynthesis; chorismate biosynthesis; chorismate from D-erythrose 4-phosphate and phosphoenolpyruvate: step 3/7.</text>
</comment>
<feature type="site" description="Transition state stabilizer" evidence="8 11">
    <location>
        <position position="17"/>
    </location>
</feature>
<feature type="binding site" evidence="8 10">
    <location>
        <position position="87"/>
    </location>
    <ligand>
        <name>substrate</name>
    </ligand>
</feature>
<dbReference type="Pfam" id="PF01220">
    <property type="entry name" value="DHquinase_II"/>
    <property type="match status" value="1"/>
</dbReference>
<protein>
    <recommendedName>
        <fullName evidence="5 8">3-dehydroquinate dehydratase</fullName>
        <shortName evidence="8">3-dehydroquinase</shortName>
        <ecNumber evidence="5 8">4.2.1.10</ecNumber>
    </recommendedName>
    <alternativeName>
        <fullName evidence="8">Type II DHQase</fullName>
    </alternativeName>
</protein>
<dbReference type="NCBIfam" id="TIGR01088">
    <property type="entry name" value="aroQ"/>
    <property type="match status" value="1"/>
</dbReference>
<evidence type="ECO:0000256" key="5">
    <source>
        <dbReference type="ARBA" id="ARBA00012060"/>
    </source>
</evidence>
<dbReference type="GO" id="GO:0009423">
    <property type="term" value="P:chorismate biosynthetic process"/>
    <property type="evidence" value="ECO:0007669"/>
    <property type="project" value="UniProtKB-UniRule"/>
</dbReference>
<evidence type="ECO:0000256" key="9">
    <source>
        <dbReference type="PIRSR" id="PIRSR001399-1"/>
    </source>
</evidence>
<evidence type="ECO:0000256" key="10">
    <source>
        <dbReference type="PIRSR" id="PIRSR001399-2"/>
    </source>
</evidence>
<dbReference type="PANTHER" id="PTHR21272:SF3">
    <property type="entry name" value="CATABOLIC 3-DEHYDROQUINASE"/>
    <property type="match status" value="1"/>
</dbReference>
<dbReference type="NCBIfam" id="NF003805">
    <property type="entry name" value="PRK05395.1-2"/>
    <property type="match status" value="1"/>
</dbReference>
<dbReference type="STRING" id="84698.SAMN04488528_103527"/>
<feature type="binding site" evidence="8 10">
    <location>
        <position position="80"/>
    </location>
    <ligand>
        <name>substrate</name>
    </ligand>
</feature>
<dbReference type="NCBIfam" id="NF003807">
    <property type="entry name" value="PRK05395.1-4"/>
    <property type="match status" value="1"/>
</dbReference>
<evidence type="ECO:0000256" key="1">
    <source>
        <dbReference type="ARBA" id="ARBA00001864"/>
    </source>
</evidence>
<evidence type="ECO:0000256" key="4">
    <source>
        <dbReference type="ARBA" id="ARBA00011193"/>
    </source>
</evidence>
<dbReference type="GO" id="GO:0019631">
    <property type="term" value="P:quinate catabolic process"/>
    <property type="evidence" value="ECO:0007669"/>
    <property type="project" value="TreeGrafter"/>
</dbReference>
<evidence type="ECO:0000256" key="7">
    <source>
        <dbReference type="ARBA" id="ARBA00023239"/>
    </source>
</evidence>
<evidence type="ECO:0000256" key="3">
    <source>
        <dbReference type="ARBA" id="ARBA00011037"/>
    </source>
</evidence>
<accession>A0A1I1AJM8</accession>
<dbReference type="OrthoDB" id="9790793at2"/>
<feature type="active site" description="Proton donor" evidence="8 9">
    <location>
        <position position="100"/>
    </location>
</feature>
<dbReference type="InterPro" id="IPR001874">
    <property type="entry name" value="DHquinase_II"/>
</dbReference>
<comment type="subunit">
    <text evidence="4 8">Homododecamer.</text>
</comment>
<evidence type="ECO:0000313" key="13">
    <source>
        <dbReference type="Proteomes" id="UP000198619"/>
    </source>
</evidence>
<comment type="catalytic activity">
    <reaction evidence="1 8">
        <text>3-dehydroquinate = 3-dehydroshikimate + H2O</text>
        <dbReference type="Rhea" id="RHEA:21096"/>
        <dbReference type="ChEBI" id="CHEBI:15377"/>
        <dbReference type="ChEBI" id="CHEBI:16630"/>
        <dbReference type="ChEBI" id="CHEBI:32364"/>
        <dbReference type="EC" id="4.2.1.10"/>
    </reaction>
</comment>
<dbReference type="InterPro" id="IPR036441">
    <property type="entry name" value="DHquinase_II_sf"/>
</dbReference>
<feature type="binding site" evidence="8 10">
    <location>
        <begin position="101"/>
        <end position="102"/>
    </location>
    <ligand>
        <name>substrate</name>
    </ligand>
</feature>
<keyword evidence="8" id="KW-0028">Amino-acid biosynthesis</keyword>
<dbReference type="EC" id="4.2.1.10" evidence="5 8"/>
<dbReference type="AlphaFoldDB" id="A0A1I1AJM8"/>
<comment type="function">
    <text evidence="8">Catalyzes a trans-dehydration via an enolate intermediate.</text>
</comment>
<dbReference type="SUPFAM" id="SSF52304">
    <property type="entry name" value="Type II 3-dehydroquinate dehydratase"/>
    <property type="match status" value="1"/>
</dbReference>
<proteinExistence type="inferred from homology"/>
<feature type="active site" description="Proton acceptor" evidence="8 9">
    <location>
        <position position="22"/>
    </location>
</feature>